<evidence type="ECO:0000256" key="7">
    <source>
        <dbReference type="SAM" id="MobiDB-lite"/>
    </source>
</evidence>
<name>Q16V17_AEDAE</name>
<dbReference type="InterPro" id="IPR012934">
    <property type="entry name" value="Znf_AD"/>
</dbReference>
<dbReference type="SMART" id="SM00868">
    <property type="entry name" value="zf-AD"/>
    <property type="match status" value="1"/>
</dbReference>
<evidence type="ECO:0000259" key="8">
    <source>
        <dbReference type="PROSITE" id="PS50157"/>
    </source>
</evidence>
<feature type="region of interest" description="Disordered" evidence="7">
    <location>
        <begin position="263"/>
        <end position="284"/>
    </location>
</feature>
<reference evidence="10" key="2">
    <citation type="journal article" date="2007" name="Science">
        <title>Genome sequence of Aedes aegypti, a major arbovirus vector.</title>
        <authorList>
            <person name="Nene V."/>
            <person name="Wortman J.R."/>
            <person name="Lawson D."/>
            <person name="Haas B."/>
            <person name="Kodira C."/>
            <person name="Tu Z.J."/>
            <person name="Loftus B."/>
            <person name="Xi Z."/>
            <person name="Megy K."/>
            <person name="Grabherr M."/>
            <person name="Ren Q."/>
            <person name="Zdobnov E.M."/>
            <person name="Lobo N.F."/>
            <person name="Campbell K.S."/>
            <person name="Brown S.E."/>
            <person name="Bonaldo M.F."/>
            <person name="Zhu J."/>
            <person name="Sinkins S.P."/>
            <person name="Hogenkamp D.G."/>
            <person name="Amedeo P."/>
            <person name="Arensburger P."/>
            <person name="Atkinson P.W."/>
            <person name="Bidwell S."/>
            <person name="Biedler J."/>
            <person name="Birney E."/>
            <person name="Bruggner R.V."/>
            <person name="Costas J."/>
            <person name="Coy M.R."/>
            <person name="Crabtree J."/>
            <person name="Crawford M."/>
            <person name="Debruyn B."/>
            <person name="Decaprio D."/>
            <person name="Eiglmeier K."/>
            <person name="Eisenstadt E."/>
            <person name="El-Dorry H."/>
            <person name="Gelbart W.M."/>
            <person name="Gomes S.L."/>
            <person name="Hammond M."/>
            <person name="Hannick L.I."/>
            <person name="Hogan J.R."/>
            <person name="Holmes M.H."/>
            <person name="Jaffe D."/>
            <person name="Johnston J.S."/>
            <person name="Kennedy R.C."/>
            <person name="Koo H."/>
            <person name="Kravitz S."/>
            <person name="Kriventseva E.V."/>
            <person name="Kulp D."/>
            <person name="Labutti K."/>
            <person name="Lee E."/>
            <person name="Li S."/>
            <person name="Lovin D.D."/>
            <person name="Mao C."/>
            <person name="Mauceli E."/>
            <person name="Menck C.F."/>
            <person name="Miller J.R."/>
            <person name="Montgomery P."/>
            <person name="Mori A."/>
            <person name="Nascimento A.L."/>
            <person name="Naveira H.F."/>
            <person name="Nusbaum C."/>
            <person name="O'leary S."/>
            <person name="Orvis J."/>
            <person name="Pertea M."/>
            <person name="Quesneville H."/>
            <person name="Reidenbach K.R."/>
            <person name="Rogers Y.H."/>
            <person name="Roth C.W."/>
            <person name="Schneider J.R."/>
            <person name="Schatz M."/>
            <person name="Shumway M."/>
            <person name="Stanke M."/>
            <person name="Stinson E.O."/>
            <person name="Tubio J.M."/>
            <person name="Vanzee J.P."/>
            <person name="Verjovski-Almeida S."/>
            <person name="Werner D."/>
            <person name="White O."/>
            <person name="Wyder S."/>
            <person name="Zeng Q."/>
            <person name="Zhao Q."/>
            <person name="Zhao Y."/>
            <person name="Hill C.A."/>
            <person name="Raikhel A.S."/>
            <person name="Soares M.B."/>
            <person name="Knudson D.L."/>
            <person name="Lee N.H."/>
            <person name="Galagan J."/>
            <person name="Salzberg S.L."/>
            <person name="Paulsen I.T."/>
            <person name="Dimopoulos G."/>
            <person name="Collins F.H."/>
            <person name="Birren B."/>
            <person name="Fraser-Liggett C.M."/>
            <person name="Severson D.W."/>
        </authorList>
    </citation>
    <scope>NUCLEOTIDE SEQUENCE [LARGE SCALE GENOMIC DNA]</scope>
    <source>
        <strain evidence="10">Liverpool</strain>
    </source>
</reference>
<dbReference type="AlphaFoldDB" id="Q16V17"/>
<evidence type="ECO:0000256" key="3">
    <source>
        <dbReference type="ARBA" id="ARBA00022771"/>
    </source>
</evidence>
<dbReference type="HOGENOM" id="CLU_546553_0_0_1"/>
<evidence type="ECO:0000313" key="10">
    <source>
        <dbReference type="EMBL" id="EAT38375.1"/>
    </source>
</evidence>
<dbReference type="PROSITE" id="PS51915">
    <property type="entry name" value="ZAD"/>
    <property type="match status" value="1"/>
</dbReference>
<evidence type="ECO:0000259" key="9">
    <source>
        <dbReference type="PROSITE" id="PS51915"/>
    </source>
</evidence>
<proteinExistence type="predicted"/>
<dbReference type="GO" id="GO:0000981">
    <property type="term" value="F:DNA-binding transcription factor activity, RNA polymerase II-specific"/>
    <property type="evidence" value="ECO:0007669"/>
    <property type="project" value="TreeGrafter"/>
</dbReference>
<feature type="domain" description="ZAD" evidence="9">
    <location>
        <begin position="42"/>
        <end position="120"/>
    </location>
</feature>
<evidence type="ECO:0000256" key="5">
    <source>
        <dbReference type="PROSITE-ProRule" id="PRU00042"/>
    </source>
</evidence>
<dbReference type="InterPro" id="IPR013087">
    <property type="entry name" value="Znf_C2H2_type"/>
</dbReference>
<feature type="region of interest" description="Disordered" evidence="7">
    <location>
        <begin position="217"/>
        <end position="238"/>
    </location>
</feature>
<dbReference type="PANTHER" id="PTHR24408:SF61">
    <property type="entry name" value="E3 SUMO-PROTEIN LIGASE ZNF451"/>
    <property type="match status" value="1"/>
</dbReference>
<feature type="domain" description="C2H2-type" evidence="8">
    <location>
        <begin position="130"/>
        <end position="158"/>
    </location>
</feature>
<dbReference type="GO" id="GO:0043565">
    <property type="term" value="F:sequence-specific DNA binding"/>
    <property type="evidence" value="ECO:0007669"/>
    <property type="project" value="TreeGrafter"/>
</dbReference>
<feature type="binding site" evidence="6">
    <location>
        <position position="44"/>
    </location>
    <ligand>
        <name>Zn(2+)</name>
        <dbReference type="ChEBI" id="CHEBI:29105"/>
    </ligand>
</feature>
<keyword evidence="1 6" id="KW-0479">Metal-binding</keyword>
<feature type="domain" description="C2H2-type" evidence="8">
    <location>
        <begin position="430"/>
        <end position="455"/>
    </location>
</feature>
<dbReference type="EMBL" id="CH477606">
    <property type="protein sequence ID" value="EAT38375.1"/>
    <property type="molecule type" value="Genomic_DNA"/>
</dbReference>
<dbReference type="Pfam" id="PF00096">
    <property type="entry name" value="zf-C2H2"/>
    <property type="match status" value="2"/>
</dbReference>
<feature type="domain" description="C2H2-type" evidence="8">
    <location>
        <begin position="189"/>
        <end position="212"/>
    </location>
</feature>
<feature type="binding site" evidence="6">
    <location>
        <position position="96"/>
    </location>
    <ligand>
        <name>Zn(2+)</name>
        <dbReference type="ChEBI" id="CHEBI:29105"/>
    </ligand>
</feature>
<dbReference type="Gene3D" id="3.30.160.60">
    <property type="entry name" value="Classic Zinc Finger"/>
    <property type="match status" value="4"/>
</dbReference>
<reference evidence="10" key="3">
    <citation type="submission" date="2012-09" db="EMBL/GenBank/DDBJ databases">
        <authorList>
            <consortium name="VectorBase"/>
        </authorList>
    </citation>
    <scope>NUCLEOTIDE SEQUENCE</scope>
    <source>
        <strain evidence="10">Liverpool</strain>
    </source>
</reference>
<organism evidence="10 11">
    <name type="scientific">Aedes aegypti</name>
    <name type="common">Yellowfever mosquito</name>
    <name type="synonym">Culex aegypti</name>
    <dbReference type="NCBI Taxonomy" id="7159"/>
    <lineage>
        <taxon>Eukaryota</taxon>
        <taxon>Metazoa</taxon>
        <taxon>Ecdysozoa</taxon>
        <taxon>Arthropoda</taxon>
        <taxon>Hexapoda</taxon>
        <taxon>Insecta</taxon>
        <taxon>Pterygota</taxon>
        <taxon>Neoptera</taxon>
        <taxon>Endopterygota</taxon>
        <taxon>Diptera</taxon>
        <taxon>Nematocera</taxon>
        <taxon>Culicoidea</taxon>
        <taxon>Culicidae</taxon>
        <taxon>Culicinae</taxon>
        <taxon>Aedini</taxon>
        <taxon>Aedes</taxon>
        <taxon>Stegomyia</taxon>
    </lineage>
</organism>
<reference evidence="10" key="1">
    <citation type="submission" date="2005-10" db="EMBL/GenBank/DDBJ databases">
        <authorList>
            <person name="Loftus B.J."/>
            <person name="Nene V.M."/>
            <person name="Hannick L.I."/>
            <person name="Bidwell S."/>
            <person name="Haas B."/>
            <person name="Amedeo P."/>
            <person name="Orvis J."/>
            <person name="Wortman J.R."/>
            <person name="White O.R."/>
            <person name="Salzberg S."/>
            <person name="Shumway M."/>
            <person name="Koo H."/>
            <person name="Zhao Y."/>
            <person name="Holmes M."/>
            <person name="Miller J."/>
            <person name="Schatz M."/>
            <person name="Pop M."/>
            <person name="Pai G."/>
            <person name="Utterback T."/>
            <person name="Rogers Y.-H."/>
            <person name="Kravitz S."/>
            <person name="Fraser C.M."/>
        </authorList>
    </citation>
    <scope>NUCLEOTIDE SEQUENCE</scope>
    <source>
        <strain evidence="10">Liverpool</strain>
    </source>
</reference>
<dbReference type="VEuPathDB" id="VectorBase:AAEL009725"/>
<feature type="domain" description="C2H2-type" evidence="8">
    <location>
        <begin position="458"/>
        <end position="485"/>
    </location>
</feature>
<dbReference type="GO" id="GO:0008270">
    <property type="term" value="F:zinc ion binding"/>
    <property type="evidence" value="ECO:0007669"/>
    <property type="project" value="UniProtKB-UniRule"/>
</dbReference>
<dbReference type="PANTHER" id="PTHR24408">
    <property type="entry name" value="ZINC FINGER PROTEIN"/>
    <property type="match status" value="1"/>
</dbReference>
<sequence length="611" mass="69748">MQPKQQVGVDNGLDSTRVDCSAWCSVSASQAIGIRPSGPADSYCRLCLSEVDVESLLVVSNGLTQPNQTLVQLVKRYMEIDLTGAADNPCGICSTCRMMLEEFERFRDRCLRCDYALTGKGRNGMRDLPFQCSECSVKFQFKTDFEKHWKSFHDLPNSCDHCDARFVTESLLKYHQFQFHGGVVEDQTLSCSYCPRIFANEKQLQFHVKVLHGPVEAPKEIDPPVKKSKPDAPKKDDANKKPFMCETCGSQFHFIGSLRHHVKKVHKPAPKPRRNVTPVVRDKTTSQPAIIVPAPLTTPIVQEPMPETIVPIFQDQNSSANMTILPSYDQDSLPIEEGILSEQMPLKVEQPESVTYPATEEFQFPGMYPFVIALERLDPNLVPPILNYEIPLGKIYYAQQQLAEPDTSDQLDDELLMNYPTYTQRVCKQYVCNVCFQEFPNNASLSRHRQFVHEGIVFQCDECGKQFQSRPRLERHSYQHTNNFPHPCDECPLKFSRQNALLEHKEKYHVPGAPPLTIDYCPYCSRAFCKMSTLKNHISVMHRDQDRELMVHGDDQDQPLMIHGDQDMASLMIQSDQELMVHNDQGMELMMHGDPDQALMEHSNPDMKLIM</sequence>
<feature type="binding site" evidence="6">
    <location>
        <position position="47"/>
    </location>
    <ligand>
        <name>Zn(2+)</name>
        <dbReference type="ChEBI" id="CHEBI:29105"/>
    </ligand>
</feature>
<dbReference type="PaxDb" id="7159-AAEL009725-PA"/>
<dbReference type="SMART" id="SM00355">
    <property type="entry name" value="ZnF_C2H2"/>
    <property type="match status" value="8"/>
</dbReference>
<gene>
    <name evidence="10" type="ORF">AaeL_AAEL009725</name>
</gene>
<feature type="domain" description="C2H2-type" evidence="8">
    <location>
        <begin position="243"/>
        <end position="271"/>
    </location>
</feature>
<evidence type="ECO:0000256" key="2">
    <source>
        <dbReference type="ARBA" id="ARBA00022737"/>
    </source>
</evidence>
<accession>Q16V17</accession>
<dbReference type="Proteomes" id="UP000682892">
    <property type="component" value="Unassembled WGS sequence"/>
</dbReference>
<dbReference type="SUPFAM" id="SSF57716">
    <property type="entry name" value="Glucocorticoid receptor-like (DNA-binding domain)"/>
    <property type="match status" value="1"/>
</dbReference>
<evidence type="ECO:0000256" key="6">
    <source>
        <dbReference type="PROSITE-ProRule" id="PRU01263"/>
    </source>
</evidence>
<feature type="binding site" evidence="6">
    <location>
        <position position="93"/>
    </location>
    <ligand>
        <name>Zn(2+)</name>
        <dbReference type="ChEBI" id="CHEBI:29105"/>
    </ligand>
</feature>
<dbReference type="GO" id="GO:0005634">
    <property type="term" value="C:nucleus"/>
    <property type="evidence" value="ECO:0007669"/>
    <property type="project" value="InterPro"/>
</dbReference>
<feature type="compositionally biased region" description="Basic residues" evidence="7">
    <location>
        <begin position="263"/>
        <end position="274"/>
    </location>
</feature>
<feature type="domain" description="C2H2-type" evidence="8">
    <location>
        <begin position="519"/>
        <end position="547"/>
    </location>
</feature>
<keyword evidence="3 5" id="KW-0863">Zinc-finger</keyword>
<dbReference type="InterPro" id="IPR036236">
    <property type="entry name" value="Znf_C2H2_sf"/>
</dbReference>
<evidence type="ECO:0000256" key="4">
    <source>
        <dbReference type="ARBA" id="ARBA00022833"/>
    </source>
</evidence>
<feature type="domain" description="C2H2-type" evidence="8">
    <location>
        <begin position="486"/>
        <end position="514"/>
    </location>
</feature>
<keyword evidence="4 6" id="KW-0862">Zinc</keyword>
<evidence type="ECO:0000256" key="1">
    <source>
        <dbReference type="ARBA" id="ARBA00022723"/>
    </source>
</evidence>
<dbReference type="Pfam" id="PF07776">
    <property type="entry name" value="zf-AD"/>
    <property type="match status" value="1"/>
</dbReference>
<dbReference type="PROSITE" id="PS00028">
    <property type="entry name" value="ZINC_FINGER_C2H2_1"/>
    <property type="match status" value="8"/>
</dbReference>
<dbReference type="PROSITE" id="PS50157">
    <property type="entry name" value="ZINC_FINGER_C2H2_2"/>
    <property type="match status" value="8"/>
</dbReference>
<keyword evidence="2" id="KW-0677">Repeat</keyword>
<evidence type="ECO:0000313" key="11">
    <source>
        <dbReference type="Proteomes" id="UP000682892"/>
    </source>
</evidence>
<dbReference type="OMA" id="DMASLMI"/>
<protein>
    <submittedName>
        <fullName evidence="10">AAEL009725-PA</fullName>
    </submittedName>
</protein>
<dbReference type="SUPFAM" id="SSF57667">
    <property type="entry name" value="beta-beta-alpha zinc fingers"/>
    <property type="match status" value="4"/>
</dbReference>
<dbReference type="eggNOG" id="KOG1721">
    <property type="taxonomic scope" value="Eukaryota"/>
</dbReference>
<dbReference type="Gene3D" id="3.40.1800.20">
    <property type="match status" value="1"/>
</dbReference>
<feature type="domain" description="C2H2-type" evidence="8">
    <location>
        <begin position="157"/>
        <end position="185"/>
    </location>
</feature>
<dbReference type="PhylomeDB" id="Q16V17"/>